<organism evidence="1 2">
    <name type="scientific">Effrenium voratum</name>
    <dbReference type="NCBI Taxonomy" id="2562239"/>
    <lineage>
        <taxon>Eukaryota</taxon>
        <taxon>Sar</taxon>
        <taxon>Alveolata</taxon>
        <taxon>Dinophyceae</taxon>
        <taxon>Suessiales</taxon>
        <taxon>Symbiodiniaceae</taxon>
        <taxon>Effrenium</taxon>
    </lineage>
</organism>
<dbReference type="EMBL" id="CAUJNA010003871">
    <property type="protein sequence ID" value="CAJ1411351.1"/>
    <property type="molecule type" value="Genomic_DNA"/>
</dbReference>
<gene>
    <name evidence="1" type="ORF">EVOR1521_LOCUS31947</name>
</gene>
<keyword evidence="2" id="KW-1185">Reference proteome</keyword>
<sequence length="726" mass="79752">MALTADALEAISSMVEQASEGRMVQTMGALFTYLEDKQLMWRQRVSPRFVHCHPANRDGYGLNAMDCHSLLRDISACGWNWAQVDAMACEVPGSGPAHDSVLEFNVAQQLGSGGLLPTVEPHTIKLASLSCSHTNMALRLILAEMAHESDSLCLNGRLNLERVRQHDAQLYEASQSGLQWRVICADVMQAVPKLASLVQEALNAGGQLQRREHELQLARRILNTWREASAGRKEPVAFAEIRDRVLRSKPPCAPCLPHMYGFLMRWGGGPSGSAMVETESVIKQFGSSTERSLGPEFWDAIGANLKKGEDGLRFRHALLRLAYLSPEKFIVPADCKRMCSANMLQPVLHVEGIMQEMRALASTAANKDAIMQEVFKFEMAAVAVTLDKRFKGMQRPATVEACAQETIDLIAKEHGVVLTKKWESHRETGVVSTAASSSGQMRHYDASGKPAHPDELLLEYGFKVGDWACRKADKVVAVITGAKPDGSILISINDGLIHGSARVSLKSFAAGEWVKHTPKAQPQELANHWEHACLNHPDFQAAVLRGKVMLELERLSRDHKEVPESLKMVLKPSKAIISNRHFPKGQLVLVPATTRVEVKEESRGHSAANIPLGKRLDGEKLMWSLAPVTSVPKDSKQGLLDSFWFVQVTNDAEAANMAISPDLDGEELAISQGQVNIPLMKNTVSIVPGTALMVLRPKSAKLVELAEILPEAPPKKRKVGKQNDDL</sequence>
<dbReference type="AlphaFoldDB" id="A0AA36NMK5"/>
<comment type="caution">
    <text evidence="1">The sequence shown here is derived from an EMBL/GenBank/DDBJ whole genome shotgun (WGS) entry which is preliminary data.</text>
</comment>
<evidence type="ECO:0000313" key="2">
    <source>
        <dbReference type="Proteomes" id="UP001178507"/>
    </source>
</evidence>
<protein>
    <submittedName>
        <fullName evidence="1">Uncharacterized protein</fullName>
    </submittedName>
</protein>
<accession>A0AA36NMK5</accession>
<reference evidence="1" key="1">
    <citation type="submission" date="2023-08" db="EMBL/GenBank/DDBJ databases">
        <authorList>
            <person name="Chen Y."/>
            <person name="Shah S."/>
            <person name="Dougan E. K."/>
            <person name="Thang M."/>
            <person name="Chan C."/>
        </authorList>
    </citation>
    <scope>NUCLEOTIDE SEQUENCE</scope>
</reference>
<evidence type="ECO:0000313" key="1">
    <source>
        <dbReference type="EMBL" id="CAJ1411351.1"/>
    </source>
</evidence>
<proteinExistence type="predicted"/>
<name>A0AA36NMK5_9DINO</name>
<dbReference type="Proteomes" id="UP001178507">
    <property type="component" value="Unassembled WGS sequence"/>
</dbReference>